<dbReference type="Proteomes" id="UP000646053">
    <property type="component" value="Unassembled WGS sequence"/>
</dbReference>
<protein>
    <submittedName>
        <fullName evidence="2">Uncharacterized protein</fullName>
    </submittedName>
</protein>
<organism evidence="2 3">
    <name type="scientific">Myxacorys almedinensis A</name>
    <dbReference type="NCBI Taxonomy" id="2690445"/>
    <lineage>
        <taxon>Bacteria</taxon>
        <taxon>Bacillati</taxon>
        <taxon>Cyanobacteriota</taxon>
        <taxon>Cyanophyceae</taxon>
        <taxon>Leptolyngbyales</taxon>
        <taxon>Leptolyngbyaceae</taxon>
        <taxon>Myxacorys</taxon>
        <taxon>Myxacorys almedinensis</taxon>
    </lineage>
</organism>
<evidence type="ECO:0000256" key="1">
    <source>
        <dbReference type="SAM" id="MobiDB-lite"/>
    </source>
</evidence>
<dbReference type="InterPro" id="IPR037257">
    <property type="entry name" value="T2SS_E_N_sf"/>
</dbReference>
<dbReference type="SUPFAM" id="SSF160246">
    <property type="entry name" value="EspE N-terminal domain-like"/>
    <property type="match status" value="1"/>
</dbReference>
<evidence type="ECO:0000313" key="3">
    <source>
        <dbReference type="Proteomes" id="UP000646053"/>
    </source>
</evidence>
<keyword evidence="3" id="KW-1185">Reference proteome</keyword>
<accession>A0A8J8CHE3</accession>
<gene>
    <name evidence="2" type="ORF">GS601_04840</name>
</gene>
<proteinExistence type="predicted"/>
<dbReference type="RefSeq" id="WP_162422135.1">
    <property type="nucleotide sequence ID" value="NZ_WVIE01000004.1"/>
</dbReference>
<name>A0A8J8CHE3_9CYAN</name>
<reference evidence="2" key="1">
    <citation type="submission" date="2019-12" db="EMBL/GenBank/DDBJ databases">
        <title>High-Quality draft genome sequences of three cyanobacteria isolated from the limestone walls of the Old Cathedral of Coimbra.</title>
        <authorList>
            <person name="Tiago I."/>
            <person name="Soares F."/>
            <person name="Portugal A."/>
        </authorList>
    </citation>
    <scope>NUCLEOTIDE SEQUENCE</scope>
    <source>
        <strain evidence="2">A</strain>
    </source>
</reference>
<evidence type="ECO:0000313" key="2">
    <source>
        <dbReference type="EMBL" id="NDJ16623.1"/>
    </source>
</evidence>
<dbReference type="AlphaFoldDB" id="A0A8J8CHE3"/>
<dbReference type="EMBL" id="WVIE01000004">
    <property type="protein sequence ID" value="NDJ16623.1"/>
    <property type="molecule type" value="Genomic_DNA"/>
</dbReference>
<sequence>MSQHQSPLGTYFVEAGLITPAQVAVALNDQILMNHMRFGEVLVARGWIKQQTLDYVIRRVIEPERKAVKASHSAEQKQAHLLSRGSRGASLANDTWGNDRKALPSLPSGDGVSWVG</sequence>
<comment type="caution">
    <text evidence="2">The sequence shown here is derived from an EMBL/GenBank/DDBJ whole genome shotgun (WGS) entry which is preliminary data.</text>
</comment>
<feature type="compositionally biased region" description="Basic and acidic residues" evidence="1">
    <location>
        <begin position="67"/>
        <end position="78"/>
    </location>
</feature>
<feature type="region of interest" description="Disordered" evidence="1">
    <location>
        <begin position="67"/>
        <end position="116"/>
    </location>
</feature>